<dbReference type="GO" id="GO:0003677">
    <property type="term" value="F:DNA binding"/>
    <property type="evidence" value="ECO:0007669"/>
    <property type="project" value="UniProtKB-KW"/>
</dbReference>
<evidence type="ECO:0000256" key="3">
    <source>
        <dbReference type="ARBA" id="ARBA00023163"/>
    </source>
</evidence>
<sequence length="110" mass="12619">MFRCLESLFARTPPTAILIYSATQYSATTQFLLNRRLGVPQDVSLICIEKAPYFKRFEPSISHGRWNDQLMVNRIVRWANNIRRGKEDTRQSKIDAEFIEGGTVGVVPKS</sequence>
<organism evidence="5 6">
    <name type="scientific">Rubritalea profundi</name>
    <dbReference type="NCBI Taxonomy" id="1658618"/>
    <lineage>
        <taxon>Bacteria</taxon>
        <taxon>Pseudomonadati</taxon>
        <taxon>Verrucomicrobiota</taxon>
        <taxon>Verrucomicrobiia</taxon>
        <taxon>Verrucomicrobiales</taxon>
        <taxon>Rubritaleaceae</taxon>
        <taxon>Rubritalea</taxon>
    </lineage>
</organism>
<evidence type="ECO:0000313" key="6">
    <source>
        <dbReference type="Proteomes" id="UP000239907"/>
    </source>
</evidence>
<keyword evidence="6" id="KW-1185">Reference proteome</keyword>
<dbReference type="AlphaFoldDB" id="A0A2S7U445"/>
<dbReference type="OrthoDB" id="7170131at2"/>
<keyword evidence="2" id="KW-0238">DNA-binding</keyword>
<dbReference type="Gene3D" id="3.40.50.2300">
    <property type="match status" value="1"/>
</dbReference>
<comment type="caution">
    <text evidence="5">The sequence shown here is derived from an EMBL/GenBank/DDBJ whole genome shotgun (WGS) entry which is preliminary data.</text>
</comment>
<feature type="domain" description="Transcriptional regulator LacI/GalR-like sensor" evidence="4">
    <location>
        <begin position="11"/>
        <end position="103"/>
    </location>
</feature>
<dbReference type="Proteomes" id="UP000239907">
    <property type="component" value="Unassembled WGS sequence"/>
</dbReference>
<dbReference type="SUPFAM" id="SSF53822">
    <property type="entry name" value="Periplasmic binding protein-like I"/>
    <property type="match status" value="1"/>
</dbReference>
<evidence type="ECO:0000313" key="5">
    <source>
        <dbReference type="EMBL" id="PQJ29201.1"/>
    </source>
</evidence>
<keyword evidence="1" id="KW-0805">Transcription regulation</keyword>
<evidence type="ECO:0000259" key="4">
    <source>
        <dbReference type="Pfam" id="PF13377"/>
    </source>
</evidence>
<proteinExistence type="predicted"/>
<reference evidence="5 6" key="1">
    <citation type="submission" date="2016-12" db="EMBL/GenBank/DDBJ databases">
        <title>Study of bacterial adaptation to deep sea.</title>
        <authorList>
            <person name="Song J."/>
            <person name="Yoshizawa S."/>
            <person name="Kogure K."/>
        </authorList>
    </citation>
    <scope>NUCLEOTIDE SEQUENCE [LARGE SCALE GENOMIC DNA]</scope>
    <source>
        <strain evidence="5 6">SAORIC-165</strain>
    </source>
</reference>
<accession>A0A2S7U445</accession>
<protein>
    <recommendedName>
        <fullName evidence="4">Transcriptional regulator LacI/GalR-like sensor domain-containing protein</fullName>
    </recommendedName>
</protein>
<evidence type="ECO:0000256" key="1">
    <source>
        <dbReference type="ARBA" id="ARBA00023015"/>
    </source>
</evidence>
<gene>
    <name evidence="5" type="ORF">BSZ32_12325</name>
</gene>
<dbReference type="RefSeq" id="WP_105043691.1">
    <property type="nucleotide sequence ID" value="NZ_MQWA01000001.1"/>
</dbReference>
<evidence type="ECO:0000256" key="2">
    <source>
        <dbReference type="ARBA" id="ARBA00023125"/>
    </source>
</evidence>
<dbReference type="InterPro" id="IPR046335">
    <property type="entry name" value="LacI/GalR-like_sensor"/>
</dbReference>
<dbReference type="Pfam" id="PF13377">
    <property type="entry name" value="Peripla_BP_3"/>
    <property type="match status" value="1"/>
</dbReference>
<dbReference type="EMBL" id="MQWA01000001">
    <property type="protein sequence ID" value="PQJ29201.1"/>
    <property type="molecule type" value="Genomic_DNA"/>
</dbReference>
<keyword evidence="3" id="KW-0804">Transcription</keyword>
<dbReference type="InterPro" id="IPR028082">
    <property type="entry name" value="Peripla_BP_I"/>
</dbReference>
<name>A0A2S7U445_9BACT</name>